<comment type="caution">
    <text evidence="7">The sequence shown here is derived from an EMBL/GenBank/DDBJ whole genome shotgun (WGS) entry which is preliminary data.</text>
</comment>
<dbReference type="GO" id="GO:0042545">
    <property type="term" value="P:cell wall modification"/>
    <property type="evidence" value="ECO:0007669"/>
    <property type="project" value="InterPro"/>
</dbReference>
<evidence type="ECO:0000256" key="5">
    <source>
        <dbReference type="ARBA" id="ARBA00047928"/>
    </source>
</evidence>
<name>A0AAV6W9K0_9LAMI</name>
<keyword evidence="8" id="KW-1185">Reference proteome</keyword>
<evidence type="ECO:0000256" key="1">
    <source>
        <dbReference type="ARBA" id="ARBA00005184"/>
    </source>
</evidence>
<dbReference type="GO" id="GO:0030599">
    <property type="term" value="F:pectinesterase activity"/>
    <property type="evidence" value="ECO:0007669"/>
    <property type="project" value="UniProtKB-EC"/>
</dbReference>
<evidence type="ECO:0000313" key="7">
    <source>
        <dbReference type="EMBL" id="KAG8366744.1"/>
    </source>
</evidence>
<organism evidence="7 8">
    <name type="scientific">Buddleja alternifolia</name>
    <dbReference type="NCBI Taxonomy" id="168488"/>
    <lineage>
        <taxon>Eukaryota</taxon>
        <taxon>Viridiplantae</taxon>
        <taxon>Streptophyta</taxon>
        <taxon>Embryophyta</taxon>
        <taxon>Tracheophyta</taxon>
        <taxon>Spermatophyta</taxon>
        <taxon>Magnoliopsida</taxon>
        <taxon>eudicotyledons</taxon>
        <taxon>Gunneridae</taxon>
        <taxon>Pentapetalae</taxon>
        <taxon>asterids</taxon>
        <taxon>lamiids</taxon>
        <taxon>Lamiales</taxon>
        <taxon>Scrophulariaceae</taxon>
        <taxon>Buddlejeae</taxon>
        <taxon>Buddleja</taxon>
    </lineage>
</organism>
<dbReference type="PANTHER" id="PTHR31707">
    <property type="entry name" value="PECTINESTERASE"/>
    <property type="match status" value="1"/>
</dbReference>
<keyword evidence="3" id="KW-0063">Aspartyl esterase</keyword>
<comment type="pathway">
    <text evidence="1">Glycan metabolism; pectin degradation; 2-dehydro-3-deoxy-D-gluconate from pectin: step 1/5.</text>
</comment>
<evidence type="ECO:0000256" key="3">
    <source>
        <dbReference type="ARBA" id="ARBA00023085"/>
    </source>
</evidence>
<comment type="catalytic activity">
    <reaction evidence="5">
        <text>[(1-&gt;4)-alpha-D-galacturonosyl methyl ester](n) + n H2O = [(1-&gt;4)-alpha-D-galacturonosyl](n) + n methanol + n H(+)</text>
        <dbReference type="Rhea" id="RHEA:22380"/>
        <dbReference type="Rhea" id="RHEA-COMP:14570"/>
        <dbReference type="Rhea" id="RHEA-COMP:14573"/>
        <dbReference type="ChEBI" id="CHEBI:15377"/>
        <dbReference type="ChEBI" id="CHEBI:15378"/>
        <dbReference type="ChEBI" id="CHEBI:17790"/>
        <dbReference type="ChEBI" id="CHEBI:140522"/>
        <dbReference type="ChEBI" id="CHEBI:140523"/>
        <dbReference type="EC" id="3.1.1.11"/>
    </reaction>
</comment>
<evidence type="ECO:0000256" key="4">
    <source>
        <dbReference type="ARBA" id="ARBA00023316"/>
    </source>
</evidence>
<accession>A0AAV6W9K0</accession>
<dbReference type="AlphaFoldDB" id="A0AAV6W9K0"/>
<evidence type="ECO:0000256" key="2">
    <source>
        <dbReference type="ARBA" id="ARBA00022801"/>
    </source>
</evidence>
<dbReference type="Gene3D" id="2.160.20.10">
    <property type="entry name" value="Single-stranded right-handed beta-helix, Pectin lyase-like"/>
    <property type="match status" value="1"/>
</dbReference>
<dbReference type="Pfam" id="PF01095">
    <property type="entry name" value="Pectinesterase"/>
    <property type="match status" value="1"/>
</dbReference>
<reference evidence="7" key="1">
    <citation type="submission" date="2019-10" db="EMBL/GenBank/DDBJ databases">
        <authorList>
            <person name="Zhang R."/>
            <person name="Pan Y."/>
            <person name="Wang J."/>
            <person name="Ma R."/>
            <person name="Yu S."/>
        </authorList>
    </citation>
    <scope>NUCLEOTIDE SEQUENCE</scope>
    <source>
        <strain evidence="7">LA-IB0</strain>
        <tissue evidence="7">Leaf</tissue>
    </source>
</reference>
<feature type="domain" description="Pectinesterase catalytic" evidence="6">
    <location>
        <begin position="50"/>
        <end position="117"/>
    </location>
</feature>
<evidence type="ECO:0000259" key="6">
    <source>
        <dbReference type="Pfam" id="PF01095"/>
    </source>
</evidence>
<dbReference type="InterPro" id="IPR011050">
    <property type="entry name" value="Pectin_lyase_fold/virulence"/>
</dbReference>
<keyword evidence="4" id="KW-0961">Cell wall biogenesis/degradation</keyword>
<dbReference type="InterPro" id="IPR000070">
    <property type="entry name" value="Pectinesterase_cat"/>
</dbReference>
<gene>
    <name evidence="7" type="ORF">BUALT_Bualt17G0111200</name>
</gene>
<dbReference type="InterPro" id="IPR012334">
    <property type="entry name" value="Pectin_lyas_fold"/>
</dbReference>
<dbReference type="Proteomes" id="UP000826271">
    <property type="component" value="Unassembled WGS sequence"/>
</dbReference>
<proteinExistence type="predicted"/>
<protein>
    <recommendedName>
        <fullName evidence="6">Pectinesterase catalytic domain-containing protein</fullName>
    </recommendedName>
</protein>
<dbReference type="EMBL" id="WHWC01000017">
    <property type="protein sequence ID" value="KAG8366744.1"/>
    <property type="molecule type" value="Genomic_DNA"/>
</dbReference>
<dbReference type="SUPFAM" id="SSF51126">
    <property type="entry name" value="Pectin lyase-like"/>
    <property type="match status" value="1"/>
</dbReference>
<sequence>MEFQQIAKPFGSDGKGLKRCSVGRRLIIAPTECAADLQVSAPFLVSGRRCTIDGLIDPAGWLPWSGNFALSTLYYGEYMNTGLGANTIRRVKWPGFHVITSVTEAGKFTVRNFLAGDSWIQATHVPFTSGL</sequence>
<evidence type="ECO:0000313" key="8">
    <source>
        <dbReference type="Proteomes" id="UP000826271"/>
    </source>
</evidence>
<keyword evidence="2" id="KW-0378">Hydrolase</keyword>